<comment type="similarity">
    <text evidence="2">Belongs to the bacterial solute-binding protein 2 family.</text>
</comment>
<dbReference type="Gene3D" id="3.40.50.2300">
    <property type="match status" value="2"/>
</dbReference>
<dbReference type="PANTHER" id="PTHR46847">
    <property type="entry name" value="D-ALLOSE-BINDING PERIPLASMIC PROTEIN-RELATED"/>
    <property type="match status" value="1"/>
</dbReference>
<dbReference type="EMBL" id="PJNE01000001">
    <property type="protein sequence ID" value="PKW25982.1"/>
    <property type="molecule type" value="Genomic_DNA"/>
</dbReference>
<keyword evidence="3 4" id="KW-0732">Signal</keyword>
<evidence type="ECO:0000256" key="4">
    <source>
        <dbReference type="SAM" id="SignalP"/>
    </source>
</evidence>
<gene>
    <name evidence="6" type="ORF">ATL31_0786</name>
</gene>
<dbReference type="InterPro" id="IPR028082">
    <property type="entry name" value="Peripla_BP_I"/>
</dbReference>
<comment type="caution">
    <text evidence="6">The sequence shown here is derived from an EMBL/GenBank/DDBJ whole genome shotgun (WGS) entry which is preliminary data.</text>
</comment>
<name>A0A2N3YGK1_9MICO</name>
<proteinExistence type="inferred from homology"/>
<dbReference type="SUPFAM" id="SSF53822">
    <property type="entry name" value="Periplasmic binding protein-like I"/>
    <property type="match status" value="1"/>
</dbReference>
<dbReference type="RefSeq" id="WP_101394621.1">
    <property type="nucleotide sequence ID" value="NZ_PJNE01000001.1"/>
</dbReference>
<evidence type="ECO:0000259" key="5">
    <source>
        <dbReference type="Pfam" id="PF13407"/>
    </source>
</evidence>
<keyword evidence="6" id="KW-0813">Transport</keyword>
<dbReference type="GO" id="GO:0030313">
    <property type="term" value="C:cell envelope"/>
    <property type="evidence" value="ECO:0007669"/>
    <property type="project" value="UniProtKB-SubCell"/>
</dbReference>
<sequence>MSRFMWGRANAAGLLALGLALSVSACGAGDGATSGASGSGGAAAGTAGIVEFDTTSAIDAQFVVGARSALEKAGWEVLSQDPKGDPGQANTICTQYVTRQVKAIVVTTFALDQMSQCMSQAKAANIPVFYIGSPLLDGMAGAVDVTSPKPINDLFVTYVKDQQVTDVLTLDYTPGTPCRIRKEYRDEQLKGTSVKVSKHEFPIPGQVVDAQNATAAWLAAHPAGSGKLAIWSCFTDPSAGAVAAIKQAGRSDIPIYTWDFNKTILEPLKSGEIAATLSLDGTKVGAQVAGLVKDYLSTKQAKGVPAENTILTKDNIDQFLKDHPNFLN</sequence>
<dbReference type="PROSITE" id="PS51257">
    <property type="entry name" value="PROKAR_LIPOPROTEIN"/>
    <property type="match status" value="1"/>
</dbReference>
<keyword evidence="7" id="KW-1185">Reference proteome</keyword>
<reference evidence="6 7" key="1">
    <citation type="submission" date="2017-12" db="EMBL/GenBank/DDBJ databases">
        <title>Sequencing the genomes of 1000 Actinobacteria strains.</title>
        <authorList>
            <person name="Klenk H.-P."/>
        </authorList>
    </citation>
    <scope>NUCLEOTIDE SEQUENCE [LARGE SCALE GENOMIC DNA]</scope>
    <source>
        <strain evidence="6 7">DSM 12806</strain>
    </source>
</reference>
<dbReference type="AlphaFoldDB" id="A0A2N3YGK1"/>
<evidence type="ECO:0000256" key="1">
    <source>
        <dbReference type="ARBA" id="ARBA00004196"/>
    </source>
</evidence>
<evidence type="ECO:0000313" key="7">
    <source>
        <dbReference type="Proteomes" id="UP000233781"/>
    </source>
</evidence>
<dbReference type="Pfam" id="PF13407">
    <property type="entry name" value="Peripla_BP_4"/>
    <property type="match status" value="1"/>
</dbReference>
<dbReference type="InterPro" id="IPR025997">
    <property type="entry name" value="SBP_2_dom"/>
</dbReference>
<feature type="signal peptide" evidence="4">
    <location>
        <begin position="1"/>
        <end position="25"/>
    </location>
</feature>
<evidence type="ECO:0000256" key="3">
    <source>
        <dbReference type="ARBA" id="ARBA00022729"/>
    </source>
</evidence>
<dbReference type="Proteomes" id="UP000233781">
    <property type="component" value="Unassembled WGS sequence"/>
</dbReference>
<feature type="domain" description="Periplasmic binding protein" evidence="5">
    <location>
        <begin position="60"/>
        <end position="299"/>
    </location>
</feature>
<dbReference type="GO" id="GO:0030246">
    <property type="term" value="F:carbohydrate binding"/>
    <property type="evidence" value="ECO:0007669"/>
    <property type="project" value="UniProtKB-ARBA"/>
</dbReference>
<dbReference type="OrthoDB" id="9769193at2"/>
<feature type="chain" id="PRO_5039180892" evidence="4">
    <location>
        <begin position="26"/>
        <end position="328"/>
    </location>
</feature>
<keyword evidence="6" id="KW-0762">Sugar transport</keyword>
<comment type="subcellular location">
    <subcellularLocation>
        <location evidence="1">Cell envelope</location>
    </subcellularLocation>
</comment>
<organism evidence="6 7">
    <name type="scientific">Phycicoccus duodecadis</name>
    <dbReference type="NCBI Taxonomy" id="173053"/>
    <lineage>
        <taxon>Bacteria</taxon>
        <taxon>Bacillati</taxon>
        <taxon>Actinomycetota</taxon>
        <taxon>Actinomycetes</taxon>
        <taxon>Micrococcales</taxon>
        <taxon>Intrasporangiaceae</taxon>
        <taxon>Phycicoccus</taxon>
    </lineage>
</organism>
<accession>A0A2N3YGK1</accession>
<dbReference type="PANTHER" id="PTHR46847:SF1">
    <property type="entry name" value="D-ALLOSE-BINDING PERIPLASMIC PROTEIN-RELATED"/>
    <property type="match status" value="1"/>
</dbReference>
<protein>
    <submittedName>
        <fullName evidence="6">ABC-type sugar transport system substrate-binding protein</fullName>
    </submittedName>
</protein>
<evidence type="ECO:0000256" key="2">
    <source>
        <dbReference type="ARBA" id="ARBA00007639"/>
    </source>
</evidence>
<evidence type="ECO:0000313" key="6">
    <source>
        <dbReference type="EMBL" id="PKW25982.1"/>
    </source>
</evidence>